<feature type="compositionally biased region" description="Basic and acidic residues" evidence="1">
    <location>
        <begin position="9"/>
        <end position="20"/>
    </location>
</feature>
<evidence type="ECO:0000256" key="1">
    <source>
        <dbReference type="SAM" id="MobiDB-lite"/>
    </source>
</evidence>
<dbReference type="AlphaFoldDB" id="D3PF34"/>
<dbReference type="HOGENOM" id="CLU_2665018_0_0_0"/>
<keyword evidence="3" id="KW-1185">Reference proteome</keyword>
<gene>
    <name evidence="2" type="ordered locus">DEFDS_P206</name>
</gene>
<geneLocation type="plasmid" evidence="2 3">
    <name>megaplasmid pDF308</name>
</geneLocation>
<dbReference type="EMBL" id="AP011530">
    <property type="protein sequence ID" value="BAI81826.1"/>
    <property type="molecule type" value="Genomic_DNA"/>
</dbReference>
<keyword evidence="2" id="KW-0614">Plasmid</keyword>
<accession>D3PF34</accession>
<sequence>MEVLTMEQKTFEPKKPESKNSDPVGMFHIIKEIDNNEVEHPYKYIGKGYVNLSFKIDFLLSLKEEDSHLRYRWKR</sequence>
<name>D3PF34_DEFDS</name>
<evidence type="ECO:0000313" key="2">
    <source>
        <dbReference type="EMBL" id="BAI81826.1"/>
    </source>
</evidence>
<proteinExistence type="predicted"/>
<organism evidence="2 3">
    <name type="scientific">Deferribacter desulfuricans (strain DSM 14783 / JCM 11476 / NBRC 101012 / SSM1)</name>
    <dbReference type="NCBI Taxonomy" id="639282"/>
    <lineage>
        <taxon>Bacteria</taxon>
        <taxon>Pseudomonadati</taxon>
        <taxon>Deferribacterota</taxon>
        <taxon>Deferribacteres</taxon>
        <taxon>Deferribacterales</taxon>
        <taxon>Deferribacteraceae</taxon>
        <taxon>Deferribacter</taxon>
    </lineage>
</organism>
<reference evidence="2 3" key="1">
    <citation type="journal article" date="2010" name="DNA Res.">
        <title>Bacterial lifestyle in a deep-sea hydrothermal vent chimney revealed by the genome sequence of the thermophilic bacterium Deferribacter desulfuricans SSM1.</title>
        <authorList>
            <person name="Takaki Y."/>
            <person name="Shimamura S."/>
            <person name="Nakagawa S."/>
            <person name="Fukuhara Y."/>
            <person name="Horikawa H."/>
            <person name="Ankai A."/>
            <person name="Harada T."/>
            <person name="Hosoyama A."/>
            <person name="Oguchi A."/>
            <person name="Fukui S."/>
            <person name="Fujita N."/>
            <person name="Takami H."/>
            <person name="Takai K."/>
        </authorList>
    </citation>
    <scope>NUCLEOTIDE SEQUENCE [LARGE SCALE GENOMIC DNA]</scope>
    <source>
        <strain evidence="3">DSM 14783 / JCM 11476 / NBRC 101012 / SSM1</strain>
        <plasmid evidence="3">Plasmid megaplasmid pDF308</plasmid>
    </source>
</reference>
<dbReference type="Proteomes" id="UP000001520">
    <property type="component" value="Plasmid megaplasmid pDF308"/>
</dbReference>
<evidence type="ECO:0000313" key="3">
    <source>
        <dbReference type="Proteomes" id="UP000001520"/>
    </source>
</evidence>
<dbReference type="KEGG" id="ddf:DEFDS_P206"/>
<protein>
    <submittedName>
        <fullName evidence="2">Uncharacterized protein</fullName>
    </submittedName>
</protein>
<feature type="region of interest" description="Disordered" evidence="1">
    <location>
        <begin position="1"/>
        <end position="23"/>
    </location>
</feature>